<reference evidence="3" key="2">
    <citation type="submission" date="2015-01" db="EMBL/GenBank/DDBJ databases">
        <title>Evolutionary Origins and Diversification of the Mycorrhizal Mutualists.</title>
        <authorList>
            <consortium name="DOE Joint Genome Institute"/>
            <consortium name="Mycorrhizal Genomics Consortium"/>
            <person name="Kohler A."/>
            <person name="Kuo A."/>
            <person name="Nagy L.G."/>
            <person name="Floudas D."/>
            <person name="Copeland A."/>
            <person name="Barry K.W."/>
            <person name="Cichocki N."/>
            <person name="Veneault-Fourrey C."/>
            <person name="LaButti K."/>
            <person name="Lindquist E.A."/>
            <person name="Lipzen A."/>
            <person name="Lundell T."/>
            <person name="Morin E."/>
            <person name="Murat C."/>
            <person name="Riley R."/>
            <person name="Ohm R."/>
            <person name="Sun H."/>
            <person name="Tunlid A."/>
            <person name="Henrissat B."/>
            <person name="Grigoriev I.V."/>
            <person name="Hibbett D.S."/>
            <person name="Martin F."/>
        </authorList>
    </citation>
    <scope>NUCLEOTIDE SEQUENCE [LARGE SCALE GENOMIC DNA]</scope>
    <source>
        <strain evidence="3">441</strain>
    </source>
</reference>
<evidence type="ECO:0000313" key="3">
    <source>
        <dbReference type="Proteomes" id="UP000054018"/>
    </source>
</evidence>
<feature type="compositionally biased region" description="Basic and acidic residues" evidence="1">
    <location>
        <begin position="54"/>
        <end position="70"/>
    </location>
</feature>
<protein>
    <submittedName>
        <fullName evidence="2">Uncharacterized protein</fullName>
    </submittedName>
</protein>
<accession>A0A0C9Z6D0</accession>
<dbReference type="EMBL" id="KN833815">
    <property type="protein sequence ID" value="KIK17967.1"/>
    <property type="molecule type" value="Genomic_DNA"/>
</dbReference>
<feature type="region of interest" description="Disordered" evidence="1">
    <location>
        <begin position="54"/>
        <end position="85"/>
    </location>
</feature>
<proteinExistence type="predicted"/>
<feature type="compositionally biased region" description="Polar residues" evidence="1">
    <location>
        <begin position="120"/>
        <end position="139"/>
    </location>
</feature>
<feature type="region of interest" description="Disordered" evidence="1">
    <location>
        <begin position="115"/>
        <end position="139"/>
    </location>
</feature>
<dbReference type="AlphaFoldDB" id="A0A0C9Z6D0"/>
<evidence type="ECO:0000256" key="1">
    <source>
        <dbReference type="SAM" id="MobiDB-lite"/>
    </source>
</evidence>
<sequence length="139" mass="15634">MYPSIYARLNSPASSKLVHLGFDLKAASKSLLTLRHSSCLVFYIATRSLSSPDSRVKEKRLPDSRHKEDLCSPFHVRPHTTEKGRSIVPNHPVTFHLLLPNSFILPVLHLRTQTSEHPRLSQPTSGYQTKSKLASSHTL</sequence>
<name>A0A0C9Z6D0_9AGAM</name>
<dbReference type="HOGENOM" id="CLU_1845874_0_0_1"/>
<organism evidence="2 3">
    <name type="scientific">Pisolithus microcarpus 441</name>
    <dbReference type="NCBI Taxonomy" id="765257"/>
    <lineage>
        <taxon>Eukaryota</taxon>
        <taxon>Fungi</taxon>
        <taxon>Dikarya</taxon>
        <taxon>Basidiomycota</taxon>
        <taxon>Agaricomycotina</taxon>
        <taxon>Agaricomycetes</taxon>
        <taxon>Agaricomycetidae</taxon>
        <taxon>Boletales</taxon>
        <taxon>Sclerodermatineae</taxon>
        <taxon>Pisolithaceae</taxon>
        <taxon>Pisolithus</taxon>
    </lineage>
</organism>
<gene>
    <name evidence="2" type="ORF">PISMIDRAFT_14697</name>
</gene>
<keyword evidence="3" id="KW-1185">Reference proteome</keyword>
<evidence type="ECO:0000313" key="2">
    <source>
        <dbReference type="EMBL" id="KIK17967.1"/>
    </source>
</evidence>
<reference evidence="2 3" key="1">
    <citation type="submission" date="2014-04" db="EMBL/GenBank/DDBJ databases">
        <authorList>
            <consortium name="DOE Joint Genome Institute"/>
            <person name="Kuo A."/>
            <person name="Kohler A."/>
            <person name="Costa M.D."/>
            <person name="Nagy L.G."/>
            <person name="Floudas D."/>
            <person name="Copeland A."/>
            <person name="Barry K.W."/>
            <person name="Cichocki N."/>
            <person name="Veneault-Fourrey C."/>
            <person name="LaButti K."/>
            <person name="Lindquist E.A."/>
            <person name="Lipzen A."/>
            <person name="Lundell T."/>
            <person name="Morin E."/>
            <person name="Murat C."/>
            <person name="Sun H."/>
            <person name="Tunlid A."/>
            <person name="Henrissat B."/>
            <person name="Grigoriev I.V."/>
            <person name="Hibbett D.S."/>
            <person name="Martin F."/>
            <person name="Nordberg H.P."/>
            <person name="Cantor M.N."/>
            <person name="Hua S.X."/>
        </authorList>
    </citation>
    <scope>NUCLEOTIDE SEQUENCE [LARGE SCALE GENOMIC DNA]</scope>
    <source>
        <strain evidence="2 3">441</strain>
    </source>
</reference>
<dbReference type="Proteomes" id="UP000054018">
    <property type="component" value="Unassembled WGS sequence"/>
</dbReference>